<keyword evidence="1" id="KW-1133">Transmembrane helix</keyword>
<feature type="transmembrane region" description="Helical" evidence="1">
    <location>
        <begin position="12"/>
        <end position="33"/>
    </location>
</feature>
<keyword evidence="1" id="KW-0812">Transmembrane</keyword>
<keyword evidence="1" id="KW-0472">Membrane</keyword>
<name>A0ABX2SZV1_9BACL</name>
<proteinExistence type="predicted"/>
<feature type="transmembrane region" description="Helical" evidence="1">
    <location>
        <begin position="104"/>
        <end position="124"/>
    </location>
</feature>
<evidence type="ECO:0000256" key="1">
    <source>
        <dbReference type="SAM" id="Phobius"/>
    </source>
</evidence>
<sequence>MITIWTKTQKILFLIIAVIIIYIVFAIHNLYYLPIINILISYSVYLEYKNINNKVSKQNKHYNEFLKLSAKSFISSLIFVNLLVLTLVVNELKEFLYNKYNIENFFLILIIFYLSIALFSTYLYNKRKNFLNNINK</sequence>
<dbReference type="RefSeq" id="WP_179941419.1">
    <property type="nucleotide sequence ID" value="NZ_JACBYF010000009.1"/>
</dbReference>
<comment type="caution">
    <text evidence="2">The sequence shown here is derived from an EMBL/GenBank/DDBJ whole genome shotgun (WGS) entry which is preliminary data.</text>
</comment>
<organism evidence="2 3">
    <name type="scientific">Gemelliphila palaticanis</name>
    <dbReference type="NCBI Taxonomy" id="81950"/>
    <lineage>
        <taxon>Bacteria</taxon>
        <taxon>Bacillati</taxon>
        <taxon>Bacillota</taxon>
        <taxon>Bacilli</taxon>
        <taxon>Bacillales</taxon>
        <taxon>Gemellaceae</taxon>
        <taxon>Gemelliphila</taxon>
    </lineage>
</organism>
<reference evidence="2 3" key="1">
    <citation type="submission" date="2020-07" db="EMBL/GenBank/DDBJ databases">
        <title>MOT database genomes.</title>
        <authorList>
            <person name="Joseph S."/>
            <person name="Aduse-Opoku J."/>
            <person name="Hashim A."/>
            <person name="Wade W."/>
            <person name="Curtis M."/>
        </authorList>
    </citation>
    <scope>NUCLEOTIDE SEQUENCE [LARGE SCALE GENOMIC DNA]</scope>
    <source>
        <strain evidence="2 3">CIP 106318</strain>
    </source>
</reference>
<dbReference type="EMBL" id="JACBYF010000009">
    <property type="protein sequence ID" value="NYS47632.1"/>
    <property type="molecule type" value="Genomic_DNA"/>
</dbReference>
<evidence type="ECO:0000313" key="3">
    <source>
        <dbReference type="Proteomes" id="UP000531840"/>
    </source>
</evidence>
<accession>A0ABX2SZV1</accession>
<dbReference type="Proteomes" id="UP000531840">
    <property type="component" value="Unassembled WGS sequence"/>
</dbReference>
<evidence type="ECO:0000313" key="2">
    <source>
        <dbReference type="EMBL" id="NYS47632.1"/>
    </source>
</evidence>
<keyword evidence="3" id="KW-1185">Reference proteome</keyword>
<feature type="transmembrane region" description="Helical" evidence="1">
    <location>
        <begin position="73"/>
        <end position="92"/>
    </location>
</feature>
<protein>
    <submittedName>
        <fullName evidence="2">Uncharacterized protein</fullName>
    </submittedName>
</protein>
<gene>
    <name evidence="2" type="ORF">HZY85_05395</name>
</gene>